<keyword evidence="7 9" id="KW-0030">Aminoacyl-tRNA synthetase</keyword>
<dbReference type="Proteomes" id="UP000003937">
    <property type="component" value="Chromosome"/>
</dbReference>
<dbReference type="InterPro" id="IPR015413">
    <property type="entry name" value="Methionyl/Leucyl_tRNA_Synth"/>
</dbReference>
<evidence type="ECO:0000259" key="13">
    <source>
        <dbReference type="Pfam" id="PF09334"/>
    </source>
</evidence>
<feature type="domain" description="Methionyl/Leucyl tRNA synthetase" evidence="13">
    <location>
        <begin position="39"/>
        <end position="182"/>
    </location>
</feature>
<evidence type="ECO:0000256" key="6">
    <source>
        <dbReference type="ARBA" id="ARBA00022917"/>
    </source>
</evidence>
<dbReference type="GO" id="GO:0002161">
    <property type="term" value="F:aminoacyl-tRNA deacylase activity"/>
    <property type="evidence" value="ECO:0007669"/>
    <property type="project" value="InterPro"/>
</dbReference>
<evidence type="ECO:0000256" key="1">
    <source>
        <dbReference type="ARBA" id="ARBA00005594"/>
    </source>
</evidence>
<dbReference type="PATRIC" id="fig|134287.3.peg.260"/>
<comment type="similarity">
    <text evidence="1 9 10">Belongs to the class-I aminoacyl-tRNA synthetase family.</text>
</comment>
<dbReference type="GO" id="GO:0004823">
    <property type="term" value="F:leucine-tRNA ligase activity"/>
    <property type="evidence" value="ECO:0007669"/>
    <property type="project" value="UniProtKB-UniRule"/>
</dbReference>
<evidence type="ECO:0000256" key="3">
    <source>
        <dbReference type="ARBA" id="ARBA00022598"/>
    </source>
</evidence>
<dbReference type="AlphaFoldDB" id="J3TYS7"/>
<feature type="short sequence motif" description="'HIGH' region" evidence="9">
    <location>
        <begin position="42"/>
        <end position="52"/>
    </location>
</feature>
<dbReference type="GO" id="GO:0006429">
    <property type="term" value="P:leucyl-tRNA aminoacylation"/>
    <property type="evidence" value="ECO:0007669"/>
    <property type="project" value="UniProtKB-UniRule"/>
</dbReference>
<dbReference type="InterPro" id="IPR013155">
    <property type="entry name" value="M/V/L/I-tRNA-synth_anticd-bd"/>
</dbReference>
<evidence type="ECO:0000256" key="9">
    <source>
        <dbReference type="HAMAP-Rule" id="MF_00049"/>
    </source>
</evidence>
<dbReference type="RefSeq" id="WP_014888872.1">
    <property type="nucleotide sequence ID" value="NC_018420.1"/>
</dbReference>
<keyword evidence="4 9" id="KW-0547">Nucleotide-binding</keyword>
<evidence type="ECO:0000313" key="16">
    <source>
        <dbReference type="Proteomes" id="UP000003937"/>
    </source>
</evidence>
<evidence type="ECO:0000256" key="7">
    <source>
        <dbReference type="ARBA" id="ARBA00023146"/>
    </source>
</evidence>
<dbReference type="SUPFAM" id="SSF47323">
    <property type="entry name" value="Anticodon-binding domain of a subclass of class I aminoacyl-tRNA synthetases"/>
    <property type="match status" value="1"/>
</dbReference>
<comment type="catalytic activity">
    <reaction evidence="8 9">
        <text>tRNA(Leu) + L-leucine + ATP = L-leucyl-tRNA(Leu) + AMP + diphosphate</text>
        <dbReference type="Rhea" id="RHEA:11688"/>
        <dbReference type="Rhea" id="RHEA-COMP:9613"/>
        <dbReference type="Rhea" id="RHEA-COMP:9622"/>
        <dbReference type="ChEBI" id="CHEBI:30616"/>
        <dbReference type="ChEBI" id="CHEBI:33019"/>
        <dbReference type="ChEBI" id="CHEBI:57427"/>
        <dbReference type="ChEBI" id="CHEBI:78442"/>
        <dbReference type="ChEBI" id="CHEBI:78494"/>
        <dbReference type="ChEBI" id="CHEBI:456215"/>
        <dbReference type="EC" id="6.1.1.4"/>
    </reaction>
</comment>
<evidence type="ECO:0000256" key="5">
    <source>
        <dbReference type="ARBA" id="ARBA00022840"/>
    </source>
</evidence>
<dbReference type="CDD" id="cd07958">
    <property type="entry name" value="Anticodon_Ia_Leu_BEm"/>
    <property type="match status" value="1"/>
</dbReference>
<dbReference type="FunFam" id="3.10.20.590:FF:000001">
    <property type="entry name" value="Leucine--tRNA ligase"/>
    <property type="match status" value="1"/>
</dbReference>
<dbReference type="Gene3D" id="2.20.28.290">
    <property type="match status" value="1"/>
</dbReference>
<dbReference type="FunFam" id="3.40.50.620:FF:000124">
    <property type="entry name" value="Leucine--tRNA ligase"/>
    <property type="match status" value="1"/>
</dbReference>
<evidence type="ECO:0000256" key="10">
    <source>
        <dbReference type="RuleBase" id="RU363035"/>
    </source>
</evidence>
<dbReference type="GO" id="GO:0005829">
    <property type="term" value="C:cytosol"/>
    <property type="evidence" value="ECO:0007669"/>
    <property type="project" value="TreeGrafter"/>
</dbReference>
<evidence type="ECO:0000256" key="4">
    <source>
        <dbReference type="ARBA" id="ARBA00022741"/>
    </source>
</evidence>
<dbReference type="FunFam" id="2.20.28.290:FF:000001">
    <property type="entry name" value="Leucine--tRNA ligase"/>
    <property type="match status" value="1"/>
</dbReference>
<keyword evidence="3 9" id="KW-0436">Ligase</keyword>
<dbReference type="Gene3D" id="3.10.20.590">
    <property type="match status" value="1"/>
</dbReference>
<gene>
    <name evidence="9" type="primary">leuS</name>
    <name evidence="15" type="ORF">A35E_00269</name>
</gene>
<dbReference type="InterPro" id="IPR009008">
    <property type="entry name" value="Val/Leu/Ile-tRNA-synth_edit"/>
</dbReference>
<keyword evidence="16" id="KW-1185">Reference proteome</keyword>
<feature type="domain" description="Methionyl/Valyl/Leucyl/Isoleucyl-tRNA synthetase anticodon-binding" evidence="12">
    <location>
        <begin position="703"/>
        <end position="825"/>
    </location>
</feature>
<dbReference type="InterPro" id="IPR001412">
    <property type="entry name" value="aa-tRNA-synth_I_CS"/>
</dbReference>
<dbReference type="Pfam" id="PF08264">
    <property type="entry name" value="Anticodon_1"/>
    <property type="match status" value="1"/>
</dbReference>
<dbReference type="InterPro" id="IPR009080">
    <property type="entry name" value="tRNAsynth_Ia_anticodon-bd"/>
</dbReference>
<dbReference type="Gene3D" id="3.40.50.620">
    <property type="entry name" value="HUPs"/>
    <property type="match status" value="2"/>
</dbReference>
<evidence type="ECO:0000259" key="11">
    <source>
        <dbReference type="Pfam" id="PF00133"/>
    </source>
</evidence>
<dbReference type="Pfam" id="PF09334">
    <property type="entry name" value="tRNA-synt_1g"/>
    <property type="match status" value="1"/>
</dbReference>
<keyword evidence="6 9" id="KW-0648">Protein biosynthesis</keyword>
<dbReference type="HOGENOM" id="CLU_004427_0_0_6"/>
<dbReference type="SUPFAM" id="SSF50677">
    <property type="entry name" value="ValRS/IleRS/LeuRS editing domain"/>
    <property type="match status" value="1"/>
</dbReference>
<evidence type="ECO:0000256" key="8">
    <source>
        <dbReference type="ARBA" id="ARBA00047469"/>
    </source>
</evidence>
<proteinExistence type="inferred from homology"/>
<dbReference type="PRINTS" id="PR00985">
    <property type="entry name" value="TRNASYNTHLEU"/>
</dbReference>
<dbReference type="PANTHER" id="PTHR43740:SF2">
    <property type="entry name" value="LEUCINE--TRNA LIGASE, MITOCHONDRIAL"/>
    <property type="match status" value="1"/>
</dbReference>
<dbReference type="InterPro" id="IPR002300">
    <property type="entry name" value="aa-tRNA-synth_Ia"/>
</dbReference>
<dbReference type="CDD" id="cd00812">
    <property type="entry name" value="LeuRS_core"/>
    <property type="match status" value="1"/>
</dbReference>
<feature type="domain" description="Aminoacyl-tRNA synthetase class Ia" evidence="11">
    <location>
        <begin position="420"/>
        <end position="575"/>
    </location>
</feature>
<dbReference type="GO" id="GO:0005524">
    <property type="term" value="F:ATP binding"/>
    <property type="evidence" value="ECO:0007669"/>
    <property type="project" value="UniProtKB-UniRule"/>
</dbReference>
<dbReference type="Gene3D" id="3.90.740.10">
    <property type="entry name" value="Valyl/Leucyl/Isoleucyl-tRNA synthetase, editing domain"/>
    <property type="match status" value="1"/>
</dbReference>
<sequence length="863" mass="99586">MQETYSPEEIELKVQQHWDRQDTFKVTEERDKEKYYCLSMLPYPSGRLHMGHVRNYTIGDVIARHQRMLGKNVLQPIGWDAFGLPAEGAAIKNKIAPACWTYSNIDYMKKQLKRLGFSFDWSREITTCRPEYYRWEQWFFTCLYNKGLVYKKTSLVNWCPQDNTVLANEQVINGFCWRCDTKVDKKEIPQWFVKITAYADQLLSDLDTLEDWPEKVKTMQRNWIGYTEGAEITFQLLDRKEKLTLYTTRPDTLMGITYLAIPLSHTLSLQAATDNIALKNFIQKSSLSNFTNIEDMQKNNLKKQGMATGLYALHPLTNAILPIWMSNYMVKDDFSYAVMGVPGHNQCDFEFARKYNLPVKAVIRNDDGSEPDLSLRAMTKKGILFNSGIFDGLDFQEAFNAVIDVLSSCGVGEKKTYYRLRDWCISRQRYWGAPIPMITLIDGTVKPIPDDQLPVILPEDVVIDGISNPLNNDLEWIKTSDNGEIAFRETDTFDTFMESSWYYARYTCPDYNFGMLDPEAANYWLPVDQYIGGVEHAILHLMYFRFYHKLLRDQGLVTSSEPAQRLLCQGMVLADTFYDLTDQGERVWISPSDVRVERDKKGKIIKAIDSKGNALVYAGISKMSKSKNNGIDPQDMVKKYGADTVRLFIMFAASPELNLEWQESGIEGVNRFLKRIWRFVYDHHRKGPFQLLDIISLNYEQKSLRRDIHKTIVKVTEDIGRRRMFNTAIASIMELMNQLVRFPSKGAQNLALLHEAMLVIVRLLYPFTPHICFILWNVLGGEGNIDHASWPVADKAAIVEEHNVVIVQINGKLRGKIIVPKDADEALIRRHAFRESFVEKHLEGSTVRKMIYIPGKLLNLVLD</sequence>
<keyword evidence="5 9" id="KW-0067">ATP-binding</keyword>
<protein>
    <recommendedName>
        <fullName evidence="9">Leucine--tRNA ligase</fullName>
        <ecNumber evidence="9">6.1.1.4</ecNumber>
    </recommendedName>
    <alternativeName>
        <fullName evidence="9">Leucyl-tRNA synthetase</fullName>
        <shortName evidence="9">LeuRS</shortName>
    </alternativeName>
</protein>
<dbReference type="NCBIfam" id="TIGR00396">
    <property type="entry name" value="leuS_bact"/>
    <property type="match status" value="1"/>
</dbReference>
<evidence type="ECO:0000313" key="15">
    <source>
        <dbReference type="EMBL" id="AFP85575.1"/>
    </source>
</evidence>
<dbReference type="PROSITE" id="PS00178">
    <property type="entry name" value="AA_TRNA_LIGASE_I"/>
    <property type="match status" value="1"/>
</dbReference>
<name>J3TYS7_9ENTR</name>
<dbReference type="Gene3D" id="1.10.730.10">
    <property type="entry name" value="Isoleucyl-tRNA Synthetase, Domain 1"/>
    <property type="match status" value="2"/>
</dbReference>
<evidence type="ECO:0000256" key="2">
    <source>
        <dbReference type="ARBA" id="ARBA00022490"/>
    </source>
</evidence>
<dbReference type="InterPro" id="IPR002302">
    <property type="entry name" value="Leu-tRNA-ligase"/>
</dbReference>
<feature type="binding site" evidence="9">
    <location>
        <position position="625"/>
    </location>
    <ligand>
        <name>ATP</name>
        <dbReference type="ChEBI" id="CHEBI:30616"/>
    </ligand>
</feature>
<dbReference type="EC" id="6.1.1.4" evidence="9"/>
<keyword evidence="2 9" id="KW-0963">Cytoplasm</keyword>
<dbReference type="OrthoDB" id="9810365at2"/>
<evidence type="ECO:0000259" key="14">
    <source>
        <dbReference type="Pfam" id="PF13603"/>
    </source>
</evidence>
<dbReference type="FunFam" id="3.40.50.620:FF:000003">
    <property type="entry name" value="Leucine--tRNA ligase"/>
    <property type="match status" value="1"/>
</dbReference>
<feature type="domain" description="Leucyl-tRNA synthetase editing" evidence="14">
    <location>
        <begin position="221"/>
        <end position="406"/>
    </location>
</feature>
<dbReference type="HAMAP" id="MF_00049_B">
    <property type="entry name" value="Leu_tRNA_synth_B"/>
    <property type="match status" value="1"/>
</dbReference>
<dbReference type="FunFam" id="1.10.730.10:FF:000002">
    <property type="entry name" value="Leucine--tRNA ligase"/>
    <property type="match status" value="1"/>
</dbReference>
<dbReference type="KEGG" id="sehc:A35E_00269"/>
<feature type="domain" description="Aminoacyl-tRNA synthetase class Ia" evidence="11">
    <location>
        <begin position="621"/>
        <end position="654"/>
    </location>
</feature>
<dbReference type="Pfam" id="PF13603">
    <property type="entry name" value="tRNA-synt_1_2"/>
    <property type="match status" value="1"/>
</dbReference>
<comment type="subcellular location">
    <subcellularLocation>
        <location evidence="9">Cytoplasm</location>
    </subcellularLocation>
</comment>
<organism evidence="15 16">
    <name type="scientific">secondary endosymbiont of Heteropsylla cubana</name>
    <dbReference type="NCBI Taxonomy" id="134287"/>
    <lineage>
        <taxon>Bacteria</taxon>
        <taxon>Pseudomonadati</taxon>
        <taxon>Pseudomonadota</taxon>
        <taxon>Gammaproteobacteria</taxon>
        <taxon>Enterobacterales</taxon>
        <taxon>Enterobacteriaceae</taxon>
        <taxon>aphid secondary symbionts</taxon>
    </lineage>
</organism>
<dbReference type="PANTHER" id="PTHR43740">
    <property type="entry name" value="LEUCYL-TRNA SYNTHETASE"/>
    <property type="match status" value="1"/>
</dbReference>
<accession>J3TYS7</accession>
<dbReference type="STRING" id="134287.A35E_00269"/>
<reference evidence="15 16" key="1">
    <citation type="journal article" date="2012" name="Mol. Biol. Evol.">
        <title>Genome reduction and co-evolution between the primary and secondary bacterial symbionts of psyllids.</title>
        <authorList>
            <person name="Sloan D.B."/>
            <person name="Moran N.A."/>
        </authorList>
    </citation>
    <scope>NUCLEOTIDE SEQUENCE [LARGE SCALE GENOMIC DNA]</scope>
    <source>
        <strain evidence="15">Hcub_S</strain>
    </source>
</reference>
<dbReference type="SUPFAM" id="SSF52374">
    <property type="entry name" value="Nucleotidylyl transferase"/>
    <property type="match status" value="1"/>
</dbReference>
<dbReference type="InterPro" id="IPR014729">
    <property type="entry name" value="Rossmann-like_a/b/a_fold"/>
</dbReference>
<feature type="short sequence motif" description="'KMSKS' region" evidence="9">
    <location>
        <begin position="622"/>
        <end position="626"/>
    </location>
</feature>
<dbReference type="Pfam" id="PF00133">
    <property type="entry name" value="tRNA-synt_1"/>
    <property type="match status" value="2"/>
</dbReference>
<evidence type="ECO:0000259" key="12">
    <source>
        <dbReference type="Pfam" id="PF08264"/>
    </source>
</evidence>
<dbReference type="InterPro" id="IPR025709">
    <property type="entry name" value="Leu_tRNA-synth_edit"/>
</dbReference>
<dbReference type="EMBL" id="CP003547">
    <property type="protein sequence ID" value="AFP85575.1"/>
    <property type="molecule type" value="Genomic_DNA"/>
</dbReference>